<organism evidence="20 21">
    <name type="scientific">Petromyzon marinus</name>
    <name type="common">Sea lamprey</name>
    <dbReference type="NCBI Taxonomy" id="7757"/>
    <lineage>
        <taxon>Eukaryota</taxon>
        <taxon>Metazoa</taxon>
        <taxon>Chordata</taxon>
        <taxon>Craniata</taxon>
        <taxon>Vertebrata</taxon>
        <taxon>Cyclostomata</taxon>
        <taxon>Hyperoartia</taxon>
        <taxon>Petromyzontiformes</taxon>
        <taxon>Petromyzontidae</taxon>
        <taxon>Petromyzon</taxon>
    </lineage>
</organism>
<feature type="transmembrane region" description="Helical" evidence="16">
    <location>
        <begin position="498"/>
        <end position="527"/>
    </location>
</feature>
<feature type="chain" id="PRO_5042584518" evidence="17">
    <location>
        <begin position="19"/>
        <end position="604"/>
    </location>
</feature>
<dbReference type="SUPFAM" id="SSF57184">
    <property type="entry name" value="Growth factor receptor domain"/>
    <property type="match status" value="1"/>
</dbReference>
<feature type="domain" description="EGF-like" evidence="18">
    <location>
        <begin position="425"/>
        <end position="465"/>
    </location>
</feature>
<sequence length="604" mass="64309">MVALLMCLASLLLDVVCATPTTFVSCSGSSCYSLVKHQPQQQHLDFNAASTACEKTGGHLAIVDTEGEAELLGRLMRAIEEETHRSSSSSSSVPRSSSPSSRKSSRAPEYWMGLRRKGCRMDMKGPLRGFSWLARSEARVAASHYENWLEQGLTSCTRELCASLVLATADAPPGWKSRFCKSQAVQGFVCEHPVGVRVASGCGPLSLAEELRASTVRTSAGTARYRVPWDDRGAVSPLGILPVGSKAVVVCGATSGGGDGGDDDDDYDIGGGDGGGDVADGMANAVCSGGAGGDAEWKVSEPLPCLLQAIINKDLSSSSSTSTSSSSMSPTCPPGFEPAQGRCEDVDECARDDPCQQQGLCTNTEGGFVCDCVEGYQLVNLTECEDIDECEYEPCDEHCVNTDGSYECTCPRGYQQDKSGLGCHDVDECDLGAHACHHVCNNTEGGYECSCDEGWHLEADNVTCTPDRSLLDSTTTTTMTTTTTDRVNITSTESTPNLAFHVLLPVAIALVLVVIVVCAVAMVLLCCRGSGSGKAKRRRQEEEEEQAPQGEKKNEYVWLATQGAAQGVKEMPRPSAPTQVHHEAERELKPRGPDDVDETRHSKA</sequence>
<dbReference type="PROSITE" id="PS50026">
    <property type="entry name" value="EGF_3"/>
    <property type="match status" value="3"/>
</dbReference>
<evidence type="ECO:0000256" key="15">
    <source>
        <dbReference type="SAM" id="MobiDB-lite"/>
    </source>
</evidence>
<dbReference type="SMART" id="SM00034">
    <property type="entry name" value="CLECT"/>
    <property type="match status" value="1"/>
</dbReference>
<dbReference type="InterPro" id="IPR000152">
    <property type="entry name" value="EGF-type_Asp/Asn_hydroxyl_site"/>
</dbReference>
<dbReference type="GO" id="GO:0016020">
    <property type="term" value="C:membrane"/>
    <property type="evidence" value="ECO:0007669"/>
    <property type="project" value="UniProtKB-SubCell"/>
</dbReference>
<evidence type="ECO:0000256" key="8">
    <source>
        <dbReference type="ARBA" id="ARBA00022737"/>
    </source>
</evidence>
<feature type="region of interest" description="Disordered" evidence="15">
    <location>
        <begin position="81"/>
        <end position="108"/>
    </location>
</feature>
<feature type="domain" description="EGF-like" evidence="18">
    <location>
        <begin position="345"/>
        <end position="385"/>
    </location>
</feature>
<keyword evidence="11" id="KW-1015">Disulfide bond</keyword>
<dbReference type="AlphaFoldDB" id="A0AAJ7U5B2"/>
<dbReference type="SMART" id="SM00179">
    <property type="entry name" value="EGF_CA"/>
    <property type="match status" value="3"/>
</dbReference>
<feature type="domain" description="EGF-like" evidence="18">
    <location>
        <begin position="386"/>
        <end position="420"/>
    </location>
</feature>
<evidence type="ECO:0000256" key="5">
    <source>
        <dbReference type="ARBA" id="ARBA00022692"/>
    </source>
</evidence>
<feature type="signal peptide" evidence="17">
    <location>
        <begin position="1"/>
        <end position="18"/>
    </location>
</feature>
<dbReference type="Gene3D" id="2.10.25.10">
    <property type="entry name" value="Laminin"/>
    <property type="match status" value="3"/>
</dbReference>
<dbReference type="InterPro" id="IPR000742">
    <property type="entry name" value="EGF"/>
</dbReference>
<dbReference type="InterPro" id="IPR001881">
    <property type="entry name" value="EGF-like_Ca-bd_dom"/>
</dbReference>
<evidence type="ECO:0000256" key="11">
    <source>
        <dbReference type="ARBA" id="ARBA00023157"/>
    </source>
</evidence>
<protein>
    <submittedName>
        <fullName evidence="21">Complement component C1q receptor-like</fullName>
    </submittedName>
</protein>
<evidence type="ECO:0000256" key="3">
    <source>
        <dbReference type="ARBA" id="ARBA00022553"/>
    </source>
</evidence>
<dbReference type="GO" id="GO:0030246">
    <property type="term" value="F:carbohydrate binding"/>
    <property type="evidence" value="ECO:0007669"/>
    <property type="project" value="UniProtKB-KW"/>
</dbReference>
<evidence type="ECO:0000256" key="2">
    <source>
        <dbReference type="ARBA" id="ARBA00022536"/>
    </source>
</evidence>
<feature type="region of interest" description="Disordered" evidence="15">
    <location>
        <begin position="535"/>
        <end position="604"/>
    </location>
</feature>
<dbReference type="PANTHER" id="PTHR14789">
    <property type="entry name" value="CHONDROLECTIN VARIANT CHODLFDELTAE"/>
    <property type="match status" value="1"/>
</dbReference>
<name>A0AAJ7U5B2_PETMA</name>
<evidence type="ECO:0000256" key="7">
    <source>
        <dbReference type="ARBA" id="ARBA00022734"/>
    </source>
</evidence>
<dbReference type="InterPro" id="IPR051505">
    <property type="entry name" value="C-type_lectin_domain"/>
</dbReference>
<keyword evidence="8" id="KW-0677">Repeat</keyword>
<reference evidence="21" key="1">
    <citation type="submission" date="2025-08" db="UniProtKB">
        <authorList>
            <consortium name="RefSeq"/>
        </authorList>
    </citation>
    <scope>IDENTIFICATION</scope>
    <source>
        <tissue evidence="21">Sperm</tissue>
    </source>
</reference>
<feature type="domain" description="C-type lectin" evidence="19">
    <location>
        <begin position="27"/>
        <end position="183"/>
    </location>
</feature>
<evidence type="ECO:0000256" key="17">
    <source>
        <dbReference type="SAM" id="SignalP"/>
    </source>
</evidence>
<evidence type="ECO:0000259" key="18">
    <source>
        <dbReference type="PROSITE" id="PS50026"/>
    </source>
</evidence>
<evidence type="ECO:0000256" key="4">
    <source>
        <dbReference type="ARBA" id="ARBA00022583"/>
    </source>
</evidence>
<evidence type="ECO:0000256" key="1">
    <source>
        <dbReference type="ARBA" id="ARBA00004479"/>
    </source>
</evidence>
<dbReference type="FunFam" id="2.10.25.10:FF:000038">
    <property type="entry name" value="Fibrillin 2"/>
    <property type="match status" value="2"/>
</dbReference>
<evidence type="ECO:0000256" key="13">
    <source>
        <dbReference type="ARBA" id="ARBA00023180"/>
    </source>
</evidence>
<keyword evidence="13" id="KW-0325">Glycoprotein</keyword>
<keyword evidence="12" id="KW-0675">Receptor</keyword>
<dbReference type="InterPro" id="IPR009030">
    <property type="entry name" value="Growth_fac_rcpt_cys_sf"/>
</dbReference>
<dbReference type="PROSITE" id="PS01187">
    <property type="entry name" value="EGF_CA"/>
    <property type="match status" value="2"/>
</dbReference>
<dbReference type="RefSeq" id="XP_032830111.1">
    <property type="nucleotide sequence ID" value="XM_032974220.1"/>
</dbReference>
<dbReference type="GO" id="GO:0006897">
    <property type="term" value="P:endocytosis"/>
    <property type="evidence" value="ECO:0007669"/>
    <property type="project" value="UniProtKB-KW"/>
</dbReference>
<keyword evidence="2 14" id="KW-0245">EGF-like domain</keyword>
<dbReference type="InterPro" id="IPR016186">
    <property type="entry name" value="C-type_lectin-like/link_sf"/>
</dbReference>
<evidence type="ECO:0000256" key="9">
    <source>
        <dbReference type="ARBA" id="ARBA00022989"/>
    </source>
</evidence>
<keyword evidence="9 16" id="KW-1133">Transmembrane helix</keyword>
<keyword evidence="7" id="KW-0430">Lectin</keyword>
<dbReference type="SUPFAM" id="SSF56436">
    <property type="entry name" value="C-type lectin-like"/>
    <property type="match status" value="1"/>
</dbReference>
<dbReference type="Gene3D" id="3.10.100.10">
    <property type="entry name" value="Mannose-Binding Protein A, subunit A"/>
    <property type="match status" value="1"/>
</dbReference>
<evidence type="ECO:0000256" key="6">
    <source>
        <dbReference type="ARBA" id="ARBA00022729"/>
    </source>
</evidence>
<proteinExistence type="predicted"/>
<feature type="compositionally biased region" description="Low complexity" evidence="15">
    <location>
        <begin position="86"/>
        <end position="102"/>
    </location>
</feature>
<dbReference type="KEGG" id="pmrn:116953914"/>
<dbReference type="InterPro" id="IPR016187">
    <property type="entry name" value="CTDL_fold"/>
</dbReference>
<evidence type="ECO:0000256" key="16">
    <source>
        <dbReference type="SAM" id="Phobius"/>
    </source>
</evidence>
<dbReference type="CDD" id="cd00054">
    <property type="entry name" value="EGF_CA"/>
    <property type="match status" value="2"/>
</dbReference>
<dbReference type="PROSITE" id="PS00010">
    <property type="entry name" value="ASX_HYDROXYL"/>
    <property type="match status" value="3"/>
</dbReference>
<evidence type="ECO:0000259" key="19">
    <source>
        <dbReference type="PROSITE" id="PS50041"/>
    </source>
</evidence>
<dbReference type="GO" id="GO:0005509">
    <property type="term" value="F:calcium ion binding"/>
    <property type="evidence" value="ECO:0007669"/>
    <property type="project" value="InterPro"/>
</dbReference>
<dbReference type="Proteomes" id="UP001318040">
    <property type="component" value="Chromosome 53"/>
</dbReference>
<comment type="subcellular location">
    <subcellularLocation>
        <location evidence="1">Membrane</location>
        <topology evidence="1">Single-pass type I membrane protein</topology>
    </subcellularLocation>
</comment>
<keyword evidence="3" id="KW-0597">Phosphoprotein</keyword>
<dbReference type="PANTHER" id="PTHR14789:SF9">
    <property type="entry name" value="THROMBOMODULIN"/>
    <property type="match status" value="1"/>
</dbReference>
<dbReference type="InterPro" id="IPR049883">
    <property type="entry name" value="NOTCH1_EGF-like"/>
</dbReference>
<keyword evidence="4" id="KW-0254">Endocytosis</keyword>
<evidence type="ECO:0000313" key="21">
    <source>
        <dbReference type="RefSeq" id="XP_032830111.1"/>
    </source>
</evidence>
<keyword evidence="5 16" id="KW-0812">Transmembrane</keyword>
<evidence type="ECO:0000256" key="14">
    <source>
        <dbReference type="PROSITE-ProRule" id="PRU00076"/>
    </source>
</evidence>
<dbReference type="FunFam" id="2.10.25.10:FF:000009">
    <property type="entry name" value="Low-density lipoprotein receptor isoform 1"/>
    <property type="match status" value="1"/>
</dbReference>
<evidence type="ECO:0000256" key="10">
    <source>
        <dbReference type="ARBA" id="ARBA00023136"/>
    </source>
</evidence>
<dbReference type="Pfam" id="PF00059">
    <property type="entry name" value="Lectin_C"/>
    <property type="match status" value="1"/>
</dbReference>
<dbReference type="SMART" id="SM00181">
    <property type="entry name" value="EGF"/>
    <property type="match status" value="3"/>
</dbReference>
<comment type="caution">
    <text evidence="14">Lacks conserved residue(s) required for the propagation of feature annotation.</text>
</comment>
<keyword evidence="20" id="KW-1185">Reference proteome</keyword>
<keyword evidence="6 17" id="KW-0732">Signal</keyword>
<accession>A0AAJ7U5B2</accession>
<feature type="compositionally biased region" description="Basic and acidic residues" evidence="15">
    <location>
        <begin position="580"/>
        <end position="604"/>
    </location>
</feature>
<gene>
    <name evidence="21" type="primary">LOC116953914</name>
</gene>
<evidence type="ECO:0000313" key="20">
    <source>
        <dbReference type="Proteomes" id="UP001318040"/>
    </source>
</evidence>
<dbReference type="InterPro" id="IPR018097">
    <property type="entry name" value="EGF_Ca-bd_CS"/>
</dbReference>
<dbReference type="PROSITE" id="PS50041">
    <property type="entry name" value="C_TYPE_LECTIN_2"/>
    <property type="match status" value="1"/>
</dbReference>
<dbReference type="PROSITE" id="PS01186">
    <property type="entry name" value="EGF_2"/>
    <property type="match status" value="2"/>
</dbReference>
<dbReference type="InterPro" id="IPR001304">
    <property type="entry name" value="C-type_lectin-like"/>
</dbReference>
<evidence type="ECO:0000256" key="12">
    <source>
        <dbReference type="ARBA" id="ARBA00023170"/>
    </source>
</evidence>
<keyword evidence="10 16" id="KW-0472">Membrane</keyword>
<dbReference type="Pfam" id="PF07645">
    <property type="entry name" value="EGF_CA"/>
    <property type="match status" value="3"/>
</dbReference>